<dbReference type="STRING" id="1334022.SAMN04487907_109119"/>
<evidence type="ECO:0000313" key="8">
    <source>
        <dbReference type="Proteomes" id="UP000199438"/>
    </source>
</evidence>
<feature type="transmembrane region" description="Helical" evidence="6">
    <location>
        <begin position="122"/>
        <end position="144"/>
    </location>
</feature>
<organism evidence="7 8">
    <name type="scientific">Zunongwangia mangrovi</name>
    <dbReference type="NCBI Taxonomy" id="1334022"/>
    <lineage>
        <taxon>Bacteria</taxon>
        <taxon>Pseudomonadati</taxon>
        <taxon>Bacteroidota</taxon>
        <taxon>Flavobacteriia</taxon>
        <taxon>Flavobacteriales</taxon>
        <taxon>Flavobacteriaceae</taxon>
        <taxon>Zunongwangia</taxon>
    </lineage>
</organism>
<dbReference type="Proteomes" id="UP000199438">
    <property type="component" value="Unassembled WGS sequence"/>
</dbReference>
<dbReference type="AlphaFoldDB" id="A0A1I1MC71"/>
<keyword evidence="4 6" id="KW-1133">Transmembrane helix</keyword>
<dbReference type="InterPro" id="IPR002797">
    <property type="entry name" value="Polysacc_synth"/>
</dbReference>
<feature type="transmembrane region" description="Helical" evidence="6">
    <location>
        <begin position="217"/>
        <end position="235"/>
    </location>
</feature>
<evidence type="ECO:0000256" key="5">
    <source>
        <dbReference type="ARBA" id="ARBA00023136"/>
    </source>
</evidence>
<dbReference type="OrthoDB" id="88014at2"/>
<feature type="transmembrane region" description="Helical" evidence="6">
    <location>
        <begin position="12"/>
        <end position="32"/>
    </location>
</feature>
<feature type="transmembrane region" description="Helical" evidence="6">
    <location>
        <begin position="247"/>
        <end position="266"/>
    </location>
</feature>
<evidence type="ECO:0000313" key="7">
    <source>
        <dbReference type="EMBL" id="SFC82432.1"/>
    </source>
</evidence>
<feature type="transmembrane region" description="Helical" evidence="6">
    <location>
        <begin position="360"/>
        <end position="384"/>
    </location>
</feature>
<feature type="transmembrane region" description="Helical" evidence="6">
    <location>
        <begin position="80"/>
        <end position="102"/>
    </location>
</feature>
<dbReference type="PANTHER" id="PTHR30250:SF11">
    <property type="entry name" value="O-ANTIGEN TRANSPORTER-RELATED"/>
    <property type="match status" value="1"/>
</dbReference>
<keyword evidence="8" id="KW-1185">Reference proteome</keyword>
<evidence type="ECO:0000256" key="4">
    <source>
        <dbReference type="ARBA" id="ARBA00022989"/>
    </source>
</evidence>
<keyword evidence="5 6" id="KW-0472">Membrane</keyword>
<sequence>MGVIINQSVKNMMTTYAGFGLGALNTLFLYTYFLDQQYYGLVSFLLSAANLIWPFMAFGVHSTIVKFFSSYKTKEEKDKLLNLALILPLAISLILGLIGHFTYEFLLDYFSDGNELVKPYVWLIYLLALATAYFEIFFAWAKIYYKSVFGNFMKEVVHRLGTTILLFLVYFEVLEADNFMYGVGVVFFFRLLVMGAYAFKLHRPSLKFSFPSNLSRVLKYTALILIAASVATALLDLDKVMIESYLPIENVAIYGIGIYIATVISVPQKAMHQITNPITAEYLNTRNFKKLEDLYKKSSINLSIISSLIFILIITNVHTLYELIPEEYSLSILIVLLISLVKLYDNILAINNSILFNSDYYRLVLAIGVLLVILAFLLNLFFIPRFGIEGAAMATFIAFFIYNTSKIILVQKKFKMNPFTKHSVLLFGLSFVFTLLFYFWEFPIHPILSIALKGGITSILYISAIYFLNFSEEINAMLKSILAKFR</sequence>
<accession>A0A1I1MC71</accession>
<feature type="transmembrane region" description="Helical" evidence="6">
    <location>
        <begin position="446"/>
        <end position="468"/>
    </location>
</feature>
<feature type="transmembrane region" description="Helical" evidence="6">
    <location>
        <begin position="330"/>
        <end position="348"/>
    </location>
</feature>
<evidence type="ECO:0000256" key="2">
    <source>
        <dbReference type="ARBA" id="ARBA00022475"/>
    </source>
</evidence>
<dbReference type="RefSeq" id="WP_092544486.1">
    <property type="nucleotide sequence ID" value="NZ_FOKV01000009.1"/>
</dbReference>
<dbReference type="InterPro" id="IPR050833">
    <property type="entry name" value="Poly_Biosynth_Transport"/>
</dbReference>
<feature type="transmembrane region" description="Helical" evidence="6">
    <location>
        <begin position="179"/>
        <end position="197"/>
    </location>
</feature>
<feature type="transmembrane region" description="Helical" evidence="6">
    <location>
        <begin position="38"/>
        <end position="60"/>
    </location>
</feature>
<gene>
    <name evidence="7" type="ORF">SAMN04487907_109119</name>
</gene>
<feature type="transmembrane region" description="Helical" evidence="6">
    <location>
        <begin position="299"/>
        <end position="318"/>
    </location>
</feature>
<protein>
    <submittedName>
        <fullName evidence="7">Membrane protein involved in the export of O-antigen and teichoic acid</fullName>
    </submittedName>
</protein>
<name>A0A1I1MC71_9FLAO</name>
<keyword evidence="3 6" id="KW-0812">Transmembrane</keyword>
<comment type="subcellular location">
    <subcellularLocation>
        <location evidence="1">Cell membrane</location>
        <topology evidence="1">Multi-pass membrane protein</topology>
    </subcellularLocation>
</comment>
<feature type="transmembrane region" description="Helical" evidence="6">
    <location>
        <begin position="390"/>
        <end position="410"/>
    </location>
</feature>
<proteinExistence type="predicted"/>
<evidence type="ECO:0000256" key="6">
    <source>
        <dbReference type="SAM" id="Phobius"/>
    </source>
</evidence>
<dbReference type="PANTHER" id="PTHR30250">
    <property type="entry name" value="PST FAMILY PREDICTED COLANIC ACID TRANSPORTER"/>
    <property type="match status" value="1"/>
</dbReference>
<dbReference type="EMBL" id="FOKV01000009">
    <property type="protein sequence ID" value="SFC82432.1"/>
    <property type="molecule type" value="Genomic_DNA"/>
</dbReference>
<feature type="transmembrane region" description="Helical" evidence="6">
    <location>
        <begin position="422"/>
        <end position="440"/>
    </location>
</feature>
<dbReference type="Pfam" id="PF01943">
    <property type="entry name" value="Polysacc_synt"/>
    <property type="match status" value="1"/>
</dbReference>
<keyword evidence="2" id="KW-1003">Cell membrane</keyword>
<feature type="transmembrane region" description="Helical" evidence="6">
    <location>
        <begin position="156"/>
        <end position="173"/>
    </location>
</feature>
<evidence type="ECO:0000256" key="3">
    <source>
        <dbReference type="ARBA" id="ARBA00022692"/>
    </source>
</evidence>
<reference evidence="8" key="1">
    <citation type="submission" date="2016-10" db="EMBL/GenBank/DDBJ databases">
        <authorList>
            <person name="Varghese N."/>
            <person name="Submissions S."/>
        </authorList>
    </citation>
    <scope>NUCLEOTIDE SEQUENCE [LARGE SCALE GENOMIC DNA]</scope>
    <source>
        <strain evidence="8">DSM 24499</strain>
    </source>
</reference>
<dbReference type="GO" id="GO:0005886">
    <property type="term" value="C:plasma membrane"/>
    <property type="evidence" value="ECO:0007669"/>
    <property type="project" value="UniProtKB-SubCell"/>
</dbReference>
<evidence type="ECO:0000256" key="1">
    <source>
        <dbReference type="ARBA" id="ARBA00004651"/>
    </source>
</evidence>